<dbReference type="InterPro" id="IPR050484">
    <property type="entry name" value="Transf_Hexapept/Carb_Anhydrase"/>
</dbReference>
<organism evidence="1">
    <name type="scientific">uncultured Thiotrichaceae bacterium</name>
    <dbReference type="NCBI Taxonomy" id="298394"/>
    <lineage>
        <taxon>Bacteria</taxon>
        <taxon>Pseudomonadati</taxon>
        <taxon>Pseudomonadota</taxon>
        <taxon>Gammaproteobacteria</taxon>
        <taxon>Thiotrichales</taxon>
        <taxon>Thiotrichaceae</taxon>
        <taxon>environmental samples</taxon>
    </lineage>
</organism>
<dbReference type="PANTHER" id="PTHR13061:SF56">
    <property type="entry name" value="PROTEIN YRDA"/>
    <property type="match status" value="1"/>
</dbReference>
<sequence length="176" mass="19203">MIRPFAEHTPNLSDNAYIDDTALLIGQVTLGENSSIWPMSVLRGDVQAITIGENTNIQDSCVLHVTHASSRTTPNGIPLIIGNNITVGHKALLHACTIHDNCLIGMGSIVMDNATIHSNTIIGAGSLVPPNKTLESSYLWVGNPVKKVRELTKKELEYIKYSADNYVSLAQKTYKY</sequence>
<protein>
    <submittedName>
        <fullName evidence="1">Carbonic anhydrase, family 3</fullName>
    </submittedName>
</protein>
<dbReference type="InterPro" id="IPR047324">
    <property type="entry name" value="LbH_gamma_CA-like"/>
</dbReference>
<dbReference type="Pfam" id="PF00132">
    <property type="entry name" value="Hexapep"/>
    <property type="match status" value="1"/>
</dbReference>
<dbReference type="AlphaFoldDB" id="A0A6S6UAT6"/>
<evidence type="ECO:0000313" key="1">
    <source>
        <dbReference type="EMBL" id="CAA6825913.1"/>
    </source>
</evidence>
<dbReference type="SUPFAM" id="SSF51161">
    <property type="entry name" value="Trimeric LpxA-like enzymes"/>
    <property type="match status" value="1"/>
</dbReference>
<dbReference type="EMBL" id="CACVAY010000129">
    <property type="protein sequence ID" value="CAA6825913.1"/>
    <property type="molecule type" value="Genomic_DNA"/>
</dbReference>
<dbReference type="CDD" id="cd04645">
    <property type="entry name" value="LbH_gamma_CA_like"/>
    <property type="match status" value="1"/>
</dbReference>
<proteinExistence type="predicted"/>
<dbReference type="Gene3D" id="2.160.10.10">
    <property type="entry name" value="Hexapeptide repeat proteins"/>
    <property type="match status" value="1"/>
</dbReference>
<name>A0A6S6UAT6_9GAMM</name>
<reference evidence="1" key="1">
    <citation type="submission" date="2020-01" db="EMBL/GenBank/DDBJ databases">
        <authorList>
            <person name="Meier V. D."/>
            <person name="Meier V D."/>
        </authorList>
    </citation>
    <scope>NUCLEOTIDE SEQUENCE</scope>
    <source>
        <strain evidence="1">HLG_WM_MAG_07</strain>
    </source>
</reference>
<dbReference type="PANTHER" id="PTHR13061">
    <property type="entry name" value="DYNACTIN SUBUNIT P25"/>
    <property type="match status" value="1"/>
</dbReference>
<dbReference type="InterPro" id="IPR001451">
    <property type="entry name" value="Hexapep"/>
</dbReference>
<gene>
    <name evidence="1" type="ORF">HELGO_WM8060</name>
</gene>
<dbReference type="InterPro" id="IPR011004">
    <property type="entry name" value="Trimer_LpxA-like_sf"/>
</dbReference>
<accession>A0A6S6UAT6</accession>